<sequence length="563" mass="64644">MKKFKKLFIAIILSALFLAITIFLVKTYWPGESIRNDSSLSANNKDFSLQNPLNDQEKIDPGNFSRPDRMFYEENEITADKFEINTKISPAAELNAFNLTKYTADYLDKAAQNSFAIVFTVGLNFSDPKNLKNGNIYFKKNDDNYFKFTISEKFLRNWDEIIEIRLNELETVGRLNLNEVAKIKVDLGGNDNTECIIKITDNFKIHTIYNYENYANNLSAFAQSLPKFSREIVDAKFNEFHASRQNDLTQARIKYQKNLSLEQKINKLQELFGIIDDPTQLTDIKIAPFYKTNDYLIYQYQYKIKSSGFTIMGLISFPSAKADKRKAVVLMPGGDSFPESYFGLLAHTNKFINKIPDYFGHASLGMELAKNYIIVSPTNLVFPTENLDQIQDSYDLSLKSNFYYEVQSAFYIPYFLAALNNELGESKVDQINLYGWSHGGIAALFAGAANKNFTETVLNSSFVDLADYEINKNFGHSWMLDIYDKFNSLSLIDHYINRNLLIIFGEGDYMLPYFAKIENNTISTLKAFKNKSAVIIIKESKDAPFFPNGHKIFPQETMEFFKD</sequence>
<protein>
    <submittedName>
        <fullName evidence="2">Uncharacterized protein</fullName>
    </submittedName>
</protein>
<name>A0A1G1XM58_9BACT</name>
<dbReference type="SUPFAM" id="SSF53474">
    <property type="entry name" value="alpha/beta-Hydrolases"/>
    <property type="match status" value="1"/>
</dbReference>
<evidence type="ECO:0000313" key="3">
    <source>
        <dbReference type="Proteomes" id="UP000176498"/>
    </source>
</evidence>
<accession>A0A1G1XM58</accession>
<dbReference type="InterPro" id="IPR029058">
    <property type="entry name" value="AB_hydrolase_fold"/>
</dbReference>
<evidence type="ECO:0000313" key="2">
    <source>
        <dbReference type="EMBL" id="OGY41173.1"/>
    </source>
</evidence>
<dbReference type="Gene3D" id="3.40.50.1820">
    <property type="entry name" value="alpha/beta hydrolase"/>
    <property type="match status" value="1"/>
</dbReference>
<keyword evidence="1" id="KW-0472">Membrane</keyword>
<gene>
    <name evidence="2" type="ORF">A2Y82_01865</name>
</gene>
<evidence type="ECO:0000256" key="1">
    <source>
        <dbReference type="SAM" id="Phobius"/>
    </source>
</evidence>
<feature type="transmembrane region" description="Helical" evidence="1">
    <location>
        <begin position="7"/>
        <end position="29"/>
    </location>
</feature>
<organism evidence="2 3">
    <name type="scientific">Candidatus Buchananbacteria bacterium RBG_13_36_9</name>
    <dbReference type="NCBI Taxonomy" id="1797530"/>
    <lineage>
        <taxon>Bacteria</taxon>
        <taxon>Candidatus Buchananiibacteriota</taxon>
    </lineage>
</organism>
<dbReference type="AlphaFoldDB" id="A0A1G1XM58"/>
<dbReference type="EMBL" id="MHHZ01000021">
    <property type="protein sequence ID" value="OGY41173.1"/>
    <property type="molecule type" value="Genomic_DNA"/>
</dbReference>
<reference evidence="2 3" key="1">
    <citation type="journal article" date="2016" name="Nat. Commun.">
        <title>Thousands of microbial genomes shed light on interconnected biogeochemical processes in an aquifer system.</title>
        <authorList>
            <person name="Anantharaman K."/>
            <person name="Brown C.T."/>
            <person name="Hug L.A."/>
            <person name="Sharon I."/>
            <person name="Castelle C.J."/>
            <person name="Probst A.J."/>
            <person name="Thomas B.C."/>
            <person name="Singh A."/>
            <person name="Wilkins M.J."/>
            <person name="Karaoz U."/>
            <person name="Brodie E.L."/>
            <person name="Williams K.H."/>
            <person name="Hubbard S.S."/>
            <person name="Banfield J.F."/>
        </authorList>
    </citation>
    <scope>NUCLEOTIDE SEQUENCE [LARGE SCALE GENOMIC DNA]</scope>
</reference>
<keyword evidence="1" id="KW-0812">Transmembrane</keyword>
<proteinExistence type="predicted"/>
<dbReference type="Proteomes" id="UP000176498">
    <property type="component" value="Unassembled WGS sequence"/>
</dbReference>
<comment type="caution">
    <text evidence="2">The sequence shown here is derived from an EMBL/GenBank/DDBJ whole genome shotgun (WGS) entry which is preliminary data.</text>
</comment>
<keyword evidence="1" id="KW-1133">Transmembrane helix</keyword>